<feature type="chain" id="PRO_5015552859" evidence="1">
    <location>
        <begin position="22"/>
        <end position="128"/>
    </location>
</feature>
<dbReference type="EMBL" id="MG948443">
    <property type="protein sequence ID" value="AVM86430.1"/>
    <property type="molecule type" value="mRNA"/>
</dbReference>
<protein>
    <submittedName>
        <fullName evidence="2">Chemosensory protein</fullName>
    </submittedName>
</protein>
<evidence type="ECO:0000313" key="2">
    <source>
        <dbReference type="EMBL" id="AVM86430.1"/>
    </source>
</evidence>
<dbReference type="Gene3D" id="1.10.2080.10">
    <property type="entry name" value="Insect odorant-binding protein A10/Ejaculatory bulb-specific protein 3"/>
    <property type="match status" value="1"/>
</dbReference>
<dbReference type="InterPro" id="IPR005055">
    <property type="entry name" value="A10/PebIII"/>
</dbReference>
<dbReference type="PANTHER" id="PTHR11257">
    <property type="entry name" value="CHEMOSENSORY PROTEIN-RELATED"/>
    <property type="match status" value="1"/>
</dbReference>
<dbReference type="AlphaFoldDB" id="A0A2S0M1E0"/>
<dbReference type="Pfam" id="PF03392">
    <property type="entry name" value="OS-D"/>
    <property type="match status" value="1"/>
</dbReference>
<name>A0A2S0M1E0_CORCT</name>
<sequence length="128" mass="14702">MKAAPGVIVVLLVAVCSVTQAGESKYTTKYDNVDLDEILRNTRLYDRYIKCLTNKDDCSPDGKELRDILPDALKTKCAKCSEKQKSGAEKVLKFIYEKKRTDFDELEKIYDPKGTYRKEYEVILKKAH</sequence>
<feature type="signal peptide" evidence="1">
    <location>
        <begin position="1"/>
        <end position="21"/>
    </location>
</feature>
<organism evidence="2">
    <name type="scientific">Corythucha ciliata</name>
    <name type="common">Sycamore lace bug</name>
    <name type="synonym">Tingis ciliata</name>
    <dbReference type="NCBI Taxonomy" id="369451"/>
    <lineage>
        <taxon>Eukaryota</taxon>
        <taxon>Metazoa</taxon>
        <taxon>Ecdysozoa</taxon>
        <taxon>Arthropoda</taxon>
        <taxon>Hexapoda</taxon>
        <taxon>Insecta</taxon>
        <taxon>Pterygota</taxon>
        <taxon>Neoptera</taxon>
        <taxon>Paraneoptera</taxon>
        <taxon>Hemiptera</taxon>
        <taxon>Heteroptera</taxon>
        <taxon>Panheteroptera</taxon>
        <taxon>Cimicomorpha</taxon>
        <taxon>Tingidae</taxon>
        <taxon>Corythucha</taxon>
    </lineage>
</organism>
<dbReference type="InterPro" id="IPR036682">
    <property type="entry name" value="OS_D_A10/PebIII_sf"/>
</dbReference>
<evidence type="ECO:0000256" key="1">
    <source>
        <dbReference type="SAM" id="SignalP"/>
    </source>
</evidence>
<reference evidence="2" key="1">
    <citation type="journal article" date="2018" name="Front. Physiol.">
        <title>Identification of an Alarm Pheromone-Binding Chemosensory Protein From the Invasive Sycamore Lace Bug Corythucha ciliata (Say).</title>
        <authorList>
            <person name="Li F."/>
            <person name="Fu N."/>
            <person name="Li D."/>
            <person name="Chang H."/>
            <person name="Qu C."/>
            <person name="Wang R."/>
            <person name="Xu Y."/>
            <person name="Luo C."/>
        </authorList>
    </citation>
    <scope>NUCLEOTIDE SEQUENCE</scope>
</reference>
<proteinExistence type="evidence at transcript level"/>
<dbReference type="PANTHER" id="PTHR11257:SF12">
    <property type="entry name" value="EJACULATORY BULB-SPECIFIC PROTEIN 3-RELATED"/>
    <property type="match status" value="1"/>
</dbReference>
<dbReference type="SUPFAM" id="SSF100910">
    <property type="entry name" value="Chemosensory protein Csp2"/>
    <property type="match status" value="1"/>
</dbReference>
<accession>A0A2S0M1E0</accession>
<keyword evidence="1" id="KW-0732">Signal</keyword>